<dbReference type="EMBL" id="BAAAHP010000220">
    <property type="protein sequence ID" value="GAA0900591.1"/>
    <property type="molecule type" value="Genomic_DNA"/>
</dbReference>
<dbReference type="RefSeq" id="WP_343945706.1">
    <property type="nucleotide sequence ID" value="NZ_BAAAHP010000220.1"/>
</dbReference>
<proteinExistence type="predicted"/>
<accession>A0ABN1NB06</accession>
<gene>
    <name evidence="1" type="ORF">GCM10009559_66670</name>
</gene>
<protein>
    <recommendedName>
        <fullName evidence="3">Ribbon-helix-helix CopG family protein</fullName>
    </recommendedName>
</protein>
<dbReference type="Proteomes" id="UP001499967">
    <property type="component" value="Unassembled WGS sequence"/>
</dbReference>
<evidence type="ECO:0008006" key="3">
    <source>
        <dbReference type="Google" id="ProtNLM"/>
    </source>
</evidence>
<sequence length="76" mass="8057">MATRKVTVSLDESALDHAERAARKAGLSLSAWLSRAARREAVRTGFGPGPAEAAVTDALADEREHELAEEDLRAAG</sequence>
<name>A0ABN1NB06_9PSEU</name>
<evidence type="ECO:0000313" key="1">
    <source>
        <dbReference type="EMBL" id="GAA0900591.1"/>
    </source>
</evidence>
<keyword evidence="2" id="KW-1185">Reference proteome</keyword>
<comment type="caution">
    <text evidence="1">The sequence shown here is derived from an EMBL/GenBank/DDBJ whole genome shotgun (WGS) entry which is preliminary data.</text>
</comment>
<organism evidence="1 2">
    <name type="scientific">Pseudonocardia zijingensis</name>
    <dbReference type="NCBI Taxonomy" id="153376"/>
    <lineage>
        <taxon>Bacteria</taxon>
        <taxon>Bacillati</taxon>
        <taxon>Actinomycetota</taxon>
        <taxon>Actinomycetes</taxon>
        <taxon>Pseudonocardiales</taxon>
        <taxon>Pseudonocardiaceae</taxon>
        <taxon>Pseudonocardia</taxon>
    </lineage>
</organism>
<evidence type="ECO:0000313" key="2">
    <source>
        <dbReference type="Proteomes" id="UP001499967"/>
    </source>
</evidence>
<reference evidence="1 2" key="1">
    <citation type="journal article" date="2019" name="Int. J. Syst. Evol. Microbiol.">
        <title>The Global Catalogue of Microorganisms (GCM) 10K type strain sequencing project: providing services to taxonomists for standard genome sequencing and annotation.</title>
        <authorList>
            <consortium name="The Broad Institute Genomics Platform"/>
            <consortium name="The Broad Institute Genome Sequencing Center for Infectious Disease"/>
            <person name="Wu L."/>
            <person name="Ma J."/>
        </authorList>
    </citation>
    <scope>NUCLEOTIDE SEQUENCE [LARGE SCALE GENOMIC DNA]</scope>
    <source>
        <strain evidence="1 2">JCM 11117</strain>
    </source>
</reference>